<dbReference type="SUPFAM" id="SSF69593">
    <property type="entry name" value="Glycerol-3-phosphate (1)-acyltransferase"/>
    <property type="match status" value="1"/>
</dbReference>
<comment type="caution">
    <text evidence="4">The sequence shown here is derived from an EMBL/GenBank/DDBJ whole genome shotgun (WGS) entry which is preliminary data.</text>
</comment>
<organism evidence="4 5">
    <name type="scientific">Ligilactobacillus salitolerans</name>
    <dbReference type="NCBI Taxonomy" id="1808352"/>
    <lineage>
        <taxon>Bacteria</taxon>
        <taxon>Bacillati</taxon>
        <taxon>Bacillota</taxon>
        <taxon>Bacilli</taxon>
        <taxon>Lactobacillales</taxon>
        <taxon>Lactobacillaceae</taxon>
        <taxon>Ligilactobacillus</taxon>
    </lineage>
</organism>
<dbReference type="GO" id="GO:0003841">
    <property type="term" value="F:1-acylglycerol-3-phosphate O-acyltransferase activity"/>
    <property type="evidence" value="ECO:0007669"/>
    <property type="project" value="TreeGrafter"/>
</dbReference>
<protein>
    <submittedName>
        <fullName evidence="4">Phospho-beta-glycosidase</fullName>
    </submittedName>
</protein>
<keyword evidence="2" id="KW-0012">Acyltransferase</keyword>
<dbReference type="InterPro" id="IPR002123">
    <property type="entry name" value="Plipid/glycerol_acylTrfase"/>
</dbReference>
<proteinExistence type="predicted"/>
<dbReference type="AlphaFoldDB" id="A0A401IUQ5"/>
<sequence length="285" mass="32767">MIIGGDKTAVVANIEQAAKHRRLNDKVEVADPTLAPEEEERLLNDFLSRRNDPKYLAKNQLARRGIDLATQVLNRQTKVSGAQNITGVVGGAIVTSNHFNPLENTAVRYALKQVNKKRLFVVSQPTNFKMTGWVGFFLKYADTIPISRGLHYMRKTFPLLLKDILAANNYVLIYPEQEMWFNYCKPRPLKRGTYYYAARLNVPVISCFVEMQATNKDDNEQFKEVIYTVHILKPIYPDPNKSIDENSRIMLATDYQQKKAAYEAAYHTQLNYDFKAEDIVGWNHE</sequence>
<dbReference type="PANTHER" id="PTHR10434:SF11">
    <property type="entry name" value="1-ACYL-SN-GLYCEROL-3-PHOSPHATE ACYLTRANSFERASE"/>
    <property type="match status" value="1"/>
</dbReference>
<reference evidence="4 5" key="1">
    <citation type="journal article" date="2019" name="Int. J. Syst. Evol. Microbiol.">
        <title>Lactobacillus salitolerans sp. nov., a novel lactic acid bacterium isolated from spent mushroom substrates.</title>
        <authorList>
            <person name="Tohno M."/>
            <person name="Tanizawa Y."/>
            <person name="Kojima Y."/>
            <person name="Sakamoto M."/>
            <person name="Nakamura Y."/>
            <person name="Ohkuma M."/>
            <person name="Kobayashi H."/>
        </authorList>
    </citation>
    <scope>NUCLEOTIDE SEQUENCE [LARGE SCALE GENOMIC DNA]</scope>
    <source>
        <strain evidence="4 5">YK43</strain>
    </source>
</reference>
<feature type="domain" description="Phospholipid/glycerol acyltransferase" evidence="3">
    <location>
        <begin position="92"/>
        <end position="212"/>
    </location>
</feature>
<dbReference type="Proteomes" id="UP000286848">
    <property type="component" value="Unassembled WGS sequence"/>
</dbReference>
<gene>
    <name evidence="4" type="ORF">LFYK43_17210</name>
</gene>
<keyword evidence="4" id="KW-0326">Glycosidase</keyword>
<keyword evidence="4" id="KW-0378">Hydrolase</keyword>
<keyword evidence="1" id="KW-0808">Transferase</keyword>
<dbReference type="OrthoDB" id="2040407at2"/>
<dbReference type="SMART" id="SM00563">
    <property type="entry name" value="PlsC"/>
    <property type="match status" value="1"/>
</dbReference>
<dbReference type="CDD" id="cd07989">
    <property type="entry name" value="LPLAT_AGPAT-like"/>
    <property type="match status" value="1"/>
</dbReference>
<dbReference type="RefSeq" id="WP_124977413.1">
    <property type="nucleotide sequence ID" value="NZ_BFFP01000030.1"/>
</dbReference>
<name>A0A401IUQ5_9LACO</name>
<evidence type="ECO:0000313" key="4">
    <source>
        <dbReference type="EMBL" id="GBG95262.1"/>
    </source>
</evidence>
<dbReference type="GO" id="GO:0006654">
    <property type="term" value="P:phosphatidic acid biosynthetic process"/>
    <property type="evidence" value="ECO:0007669"/>
    <property type="project" value="TreeGrafter"/>
</dbReference>
<evidence type="ECO:0000313" key="5">
    <source>
        <dbReference type="Proteomes" id="UP000286848"/>
    </source>
</evidence>
<evidence type="ECO:0000259" key="3">
    <source>
        <dbReference type="SMART" id="SM00563"/>
    </source>
</evidence>
<evidence type="ECO:0000256" key="1">
    <source>
        <dbReference type="ARBA" id="ARBA00022679"/>
    </source>
</evidence>
<dbReference type="EMBL" id="BFFP01000030">
    <property type="protein sequence ID" value="GBG95262.1"/>
    <property type="molecule type" value="Genomic_DNA"/>
</dbReference>
<dbReference type="PANTHER" id="PTHR10434">
    <property type="entry name" value="1-ACYL-SN-GLYCEROL-3-PHOSPHATE ACYLTRANSFERASE"/>
    <property type="match status" value="1"/>
</dbReference>
<evidence type="ECO:0000256" key="2">
    <source>
        <dbReference type="ARBA" id="ARBA00023315"/>
    </source>
</evidence>
<dbReference type="GO" id="GO:0016798">
    <property type="term" value="F:hydrolase activity, acting on glycosyl bonds"/>
    <property type="evidence" value="ECO:0007669"/>
    <property type="project" value="UniProtKB-KW"/>
</dbReference>
<keyword evidence="5" id="KW-1185">Reference proteome</keyword>
<accession>A0A401IUQ5</accession>
<dbReference type="Pfam" id="PF01553">
    <property type="entry name" value="Acyltransferase"/>
    <property type="match status" value="1"/>
</dbReference>